<keyword evidence="3 6" id="KW-0812">Transmembrane</keyword>
<keyword evidence="9" id="KW-1185">Reference proteome</keyword>
<feature type="domain" description="Ammonium transporter AmtB-like" evidence="7">
    <location>
        <begin position="1"/>
        <end position="372"/>
    </location>
</feature>
<dbReference type="PANTHER" id="PTHR11730">
    <property type="entry name" value="AMMONIUM TRANSPORTER"/>
    <property type="match status" value="1"/>
</dbReference>
<evidence type="ECO:0000256" key="2">
    <source>
        <dbReference type="ARBA" id="ARBA00011036"/>
    </source>
</evidence>
<feature type="transmembrane region" description="Helical" evidence="6">
    <location>
        <begin position="31"/>
        <end position="50"/>
    </location>
</feature>
<dbReference type="PANTHER" id="PTHR11730:SF60">
    <property type="entry name" value="RH50, ISOFORM D"/>
    <property type="match status" value="1"/>
</dbReference>
<feature type="transmembrane region" description="Helical" evidence="6">
    <location>
        <begin position="62"/>
        <end position="82"/>
    </location>
</feature>
<feature type="transmembrane region" description="Helical" evidence="6">
    <location>
        <begin position="118"/>
        <end position="137"/>
    </location>
</feature>
<evidence type="ECO:0000256" key="3">
    <source>
        <dbReference type="ARBA" id="ARBA00022692"/>
    </source>
</evidence>
<comment type="caution">
    <text evidence="8">The sequence shown here is derived from an EMBL/GenBank/DDBJ whole genome shotgun (WGS) entry which is preliminary data.</text>
</comment>
<dbReference type="AlphaFoldDB" id="A0A834MCP0"/>
<dbReference type="InterPro" id="IPR002229">
    <property type="entry name" value="RhesusRHD"/>
</dbReference>
<feature type="transmembrane region" description="Helical" evidence="6">
    <location>
        <begin position="248"/>
        <end position="269"/>
    </location>
</feature>
<proteinExistence type="inferred from homology"/>
<dbReference type="GO" id="GO:0008519">
    <property type="term" value="F:ammonium channel activity"/>
    <property type="evidence" value="ECO:0007669"/>
    <property type="project" value="InterPro"/>
</dbReference>
<keyword evidence="5 6" id="KW-0472">Membrane</keyword>
<feature type="transmembrane region" description="Helical" evidence="6">
    <location>
        <begin position="89"/>
        <end position="106"/>
    </location>
</feature>
<protein>
    <recommendedName>
        <fullName evidence="7">Ammonium transporter AmtB-like domain-containing protein</fullName>
    </recommendedName>
</protein>
<evidence type="ECO:0000256" key="5">
    <source>
        <dbReference type="ARBA" id="ARBA00023136"/>
    </source>
</evidence>
<feature type="transmembrane region" description="Helical" evidence="6">
    <location>
        <begin position="6"/>
        <end position="24"/>
    </location>
</feature>
<keyword evidence="4 6" id="KW-1133">Transmembrane helix</keyword>
<dbReference type="Proteomes" id="UP000625711">
    <property type="component" value="Unassembled WGS sequence"/>
</dbReference>
<name>A0A834MCP0_RHYFE</name>
<evidence type="ECO:0000256" key="4">
    <source>
        <dbReference type="ARBA" id="ARBA00022989"/>
    </source>
</evidence>
<feature type="transmembrane region" description="Helical" evidence="6">
    <location>
        <begin position="281"/>
        <end position="303"/>
    </location>
</feature>
<dbReference type="SUPFAM" id="SSF111352">
    <property type="entry name" value="Ammonium transporter"/>
    <property type="match status" value="1"/>
</dbReference>
<dbReference type="InterPro" id="IPR024041">
    <property type="entry name" value="NH4_transpt_AmtB-like_dom"/>
</dbReference>
<evidence type="ECO:0000313" key="9">
    <source>
        <dbReference type="Proteomes" id="UP000625711"/>
    </source>
</evidence>
<evidence type="ECO:0000256" key="1">
    <source>
        <dbReference type="ARBA" id="ARBA00004141"/>
    </source>
</evidence>
<dbReference type="Pfam" id="PF00909">
    <property type="entry name" value="Ammonium_transp"/>
    <property type="match status" value="1"/>
</dbReference>
<dbReference type="OrthoDB" id="534912at2759"/>
<dbReference type="GO" id="GO:0005886">
    <property type="term" value="C:plasma membrane"/>
    <property type="evidence" value="ECO:0007669"/>
    <property type="project" value="InterPro"/>
</dbReference>
<feature type="transmembrane region" description="Helical" evidence="6">
    <location>
        <begin position="345"/>
        <end position="370"/>
    </location>
</feature>
<reference evidence="8" key="1">
    <citation type="submission" date="2020-08" db="EMBL/GenBank/DDBJ databases">
        <title>Genome sequencing and assembly of the red palm weevil Rhynchophorus ferrugineus.</title>
        <authorList>
            <person name="Dias G.B."/>
            <person name="Bergman C.M."/>
            <person name="Manee M."/>
        </authorList>
    </citation>
    <scope>NUCLEOTIDE SEQUENCE</scope>
    <source>
        <strain evidence="8">AA-2017</strain>
        <tissue evidence="8">Whole larva</tissue>
    </source>
</reference>
<dbReference type="EMBL" id="JAACXV010011288">
    <property type="protein sequence ID" value="KAF7275115.1"/>
    <property type="molecule type" value="Genomic_DNA"/>
</dbReference>
<dbReference type="GO" id="GO:0097272">
    <property type="term" value="P:ammonium homeostasis"/>
    <property type="evidence" value="ECO:0007669"/>
    <property type="project" value="TreeGrafter"/>
</dbReference>
<comment type="subcellular location">
    <subcellularLocation>
        <location evidence="1">Membrane</location>
        <topology evidence="1">Multi-pass membrane protein</topology>
    </subcellularLocation>
</comment>
<dbReference type="Gene3D" id="1.10.3430.10">
    <property type="entry name" value="Ammonium transporter AmtB like domains"/>
    <property type="match status" value="1"/>
</dbReference>
<feature type="non-terminal residue" evidence="8">
    <location>
        <position position="1"/>
    </location>
</feature>
<feature type="transmembrane region" description="Helical" evidence="6">
    <location>
        <begin position="194"/>
        <end position="213"/>
    </location>
</feature>
<comment type="similarity">
    <text evidence="2">Belongs to the ammonium transporter (TC 2.A.49) family. Rh subfamily.</text>
</comment>
<evidence type="ECO:0000259" key="7">
    <source>
        <dbReference type="Pfam" id="PF00909"/>
    </source>
</evidence>
<evidence type="ECO:0000313" key="8">
    <source>
        <dbReference type="EMBL" id="KAF7275115.1"/>
    </source>
</evidence>
<dbReference type="PRINTS" id="PR00342">
    <property type="entry name" value="RHESUSRHD"/>
</dbReference>
<feature type="transmembrane region" description="Helical" evidence="6">
    <location>
        <begin position="157"/>
        <end position="174"/>
    </location>
</feature>
<evidence type="ECO:0000256" key="6">
    <source>
        <dbReference type="SAM" id="Phobius"/>
    </source>
</evidence>
<accession>A0A834MCP0</accession>
<feature type="transmembrane region" description="Helical" evidence="6">
    <location>
        <begin position="225"/>
        <end position="242"/>
    </location>
</feature>
<gene>
    <name evidence="8" type="ORF">GWI33_012169</name>
</gene>
<organism evidence="8 9">
    <name type="scientific">Rhynchophorus ferrugineus</name>
    <name type="common">Red palm weevil</name>
    <name type="synonym">Curculio ferrugineus</name>
    <dbReference type="NCBI Taxonomy" id="354439"/>
    <lineage>
        <taxon>Eukaryota</taxon>
        <taxon>Metazoa</taxon>
        <taxon>Ecdysozoa</taxon>
        <taxon>Arthropoda</taxon>
        <taxon>Hexapoda</taxon>
        <taxon>Insecta</taxon>
        <taxon>Pterygota</taxon>
        <taxon>Neoptera</taxon>
        <taxon>Endopterygota</taxon>
        <taxon>Coleoptera</taxon>
        <taxon>Polyphaga</taxon>
        <taxon>Cucujiformia</taxon>
        <taxon>Curculionidae</taxon>
        <taxon>Dryophthorinae</taxon>
        <taxon>Rhynchophorus</taxon>
    </lineage>
</organism>
<sequence>FQDIHVMIFIGFGYLMIFLKKYGYSSIGFNFLLGALCLQWSILCQGFFQLNDDYKIEIGLMSLYRADIATAAVLISMGVVLGRTSYTQLIMMGILQIVAYAVNNNLNELFFKGVDVGGSVLVHCFGAYFGLAVSYILNRNQNTSDNSWQSGINTGSYHSNLLAMIGTIFLWLYWPSFNSIDLENDKAYRAIINTYLALTSSCLTTFIASQLSFKERKFDMVHVQNSTLAGGVAIGASANLMVEPFGAILIGCLSGALSVVGYSIISPFIEKRFKILDTCGVHNLHGMPGLLGGVISVIMAAIANENHYGQTLYQIYPARASPVVSINPEYIPLEAGDGRSAPEQAAYQVVMILVTLSIAILSGLLTGFIIKRHFWNKLSPEAFYDDSMFWTMTEEVEQVQYLQDIKVPDKIFHVPNVKAALTRVSSLGKKKAQLFIVAHSPFSGSCHKNEKNIIQLYSNSMDNFK</sequence>
<dbReference type="InterPro" id="IPR029020">
    <property type="entry name" value="Ammonium/urea_transptr"/>
</dbReference>